<reference evidence="1" key="2">
    <citation type="submission" date="2020-09" db="EMBL/GenBank/DDBJ databases">
        <authorList>
            <person name="Sun Q."/>
            <person name="Zhou Y."/>
        </authorList>
    </citation>
    <scope>NUCLEOTIDE SEQUENCE</scope>
    <source>
        <strain evidence="1">CGMCC 1.15447</strain>
    </source>
</reference>
<evidence type="ECO:0008006" key="3">
    <source>
        <dbReference type="Google" id="ProtNLM"/>
    </source>
</evidence>
<keyword evidence="2" id="KW-1185">Reference proteome</keyword>
<evidence type="ECO:0000313" key="1">
    <source>
        <dbReference type="EMBL" id="GGA62539.1"/>
    </source>
</evidence>
<dbReference type="RefSeq" id="WP_188758396.1">
    <property type="nucleotide sequence ID" value="NZ_BMJB01000001.1"/>
</dbReference>
<dbReference type="Proteomes" id="UP000648801">
    <property type="component" value="Unassembled WGS sequence"/>
</dbReference>
<organism evidence="1 2">
    <name type="scientific">Edaphobacter acidisoli</name>
    <dbReference type="NCBI Taxonomy" id="2040573"/>
    <lineage>
        <taxon>Bacteria</taxon>
        <taxon>Pseudomonadati</taxon>
        <taxon>Acidobacteriota</taxon>
        <taxon>Terriglobia</taxon>
        <taxon>Terriglobales</taxon>
        <taxon>Acidobacteriaceae</taxon>
        <taxon>Edaphobacter</taxon>
    </lineage>
</organism>
<protein>
    <recommendedName>
        <fullName evidence="3">Panthothenate synthetase</fullName>
    </recommendedName>
</protein>
<evidence type="ECO:0000313" key="2">
    <source>
        <dbReference type="Proteomes" id="UP000648801"/>
    </source>
</evidence>
<sequence length="101" mass="11254">MRILFQARLPHEPFNAYVKDGTAEARMKKIMDDLKPEAAYFTDSHGHRSAYLIVDLADASGIPSLAEPWFLNFNADVELHIVMKPEDLAKAGLAGIGKKWA</sequence>
<proteinExistence type="predicted"/>
<comment type="caution">
    <text evidence="1">The sequence shown here is derived from an EMBL/GenBank/DDBJ whole genome shotgun (WGS) entry which is preliminary data.</text>
</comment>
<name>A0A916RN01_9BACT</name>
<reference evidence="1" key="1">
    <citation type="journal article" date="2014" name="Int. J. Syst. Evol. Microbiol.">
        <title>Complete genome sequence of Corynebacterium casei LMG S-19264T (=DSM 44701T), isolated from a smear-ripened cheese.</title>
        <authorList>
            <consortium name="US DOE Joint Genome Institute (JGI-PGF)"/>
            <person name="Walter F."/>
            <person name="Albersmeier A."/>
            <person name="Kalinowski J."/>
            <person name="Ruckert C."/>
        </authorList>
    </citation>
    <scope>NUCLEOTIDE SEQUENCE</scope>
    <source>
        <strain evidence="1">CGMCC 1.15447</strain>
    </source>
</reference>
<dbReference type="EMBL" id="BMJB01000001">
    <property type="protein sequence ID" value="GGA62539.1"/>
    <property type="molecule type" value="Genomic_DNA"/>
</dbReference>
<gene>
    <name evidence="1" type="ORF">GCM10011507_12600</name>
</gene>
<dbReference type="AlphaFoldDB" id="A0A916RN01"/>
<accession>A0A916RN01</accession>